<dbReference type="GO" id="GO:0030288">
    <property type="term" value="C:outer membrane-bounded periplasmic space"/>
    <property type="evidence" value="ECO:0007669"/>
    <property type="project" value="TreeGrafter"/>
</dbReference>
<keyword evidence="3 5" id="KW-0732">Signal</keyword>
<keyword evidence="4" id="KW-0408">Iron</keyword>
<dbReference type="GO" id="GO:0046872">
    <property type="term" value="F:metal ion binding"/>
    <property type="evidence" value="ECO:0007669"/>
    <property type="project" value="UniProtKB-KW"/>
</dbReference>
<dbReference type="RefSeq" id="WP_132687393.1">
    <property type="nucleotide sequence ID" value="NZ_SKBU01000003.1"/>
</dbReference>
<dbReference type="OrthoDB" id="9769567at2"/>
<evidence type="ECO:0000313" key="6">
    <source>
        <dbReference type="EMBL" id="TCJ20462.1"/>
    </source>
</evidence>
<keyword evidence="4" id="KW-0479">Metal-binding</keyword>
<evidence type="ECO:0000256" key="5">
    <source>
        <dbReference type="SAM" id="SignalP"/>
    </source>
</evidence>
<gene>
    <name evidence="6" type="ORF">E0L93_01155</name>
</gene>
<keyword evidence="2" id="KW-0406">Ion transport</keyword>
<keyword evidence="2" id="KW-0410">Iron transport</keyword>
<keyword evidence="2" id="KW-0813">Transport</keyword>
<dbReference type="PROSITE" id="PS51257">
    <property type="entry name" value="PROKAR_LIPOPROTEIN"/>
    <property type="match status" value="1"/>
</dbReference>
<dbReference type="InterPro" id="IPR026045">
    <property type="entry name" value="Ferric-bd"/>
</dbReference>
<accession>A0A4V2NXA2</accession>
<evidence type="ECO:0000256" key="4">
    <source>
        <dbReference type="PIRSR" id="PIRSR002825-1"/>
    </source>
</evidence>
<feature type="chain" id="PRO_5038819408" evidence="5">
    <location>
        <begin position="21"/>
        <end position="351"/>
    </location>
</feature>
<evidence type="ECO:0000256" key="1">
    <source>
        <dbReference type="ARBA" id="ARBA00008520"/>
    </source>
</evidence>
<feature type="binding site" evidence="4">
    <location>
        <position position="238"/>
    </location>
    <ligand>
        <name>Fe cation</name>
        <dbReference type="ChEBI" id="CHEBI:24875"/>
    </ligand>
</feature>
<dbReference type="Proteomes" id="UP000295244">
    <property type="component" value="Unassembled WGS sequence"/>
</dbReference>
<evidence type="ECO:0000256" key="3">
    <source>
        <dbReference type="ARBA" id="ARBA00022729"/>
    </source>
</evidence>
<feature type="signal peptide" evidence="5">
    <location>
        <begin position="1"/>
        <end position="20"/>
    </location>
</feature>
<organism evidence="6 7">
    <name type="scientific">Rubrobacter taiwanensis</name>
    <dbReference type="NCBI Taxonomy" id="185139"/>
    <lineage>
        <taxon>Bacteria</taxon>
        <taxon>Bacillati</taxon>
        <taxon>Actinomycetota</taxon>
        <taxon>Rubrobacteria</taxon>
        <taxon>Rubrobacterales</taxon>
        <taxon>Rubrobacteraceae</taxon>
        <taxon>Rubrobacter</taxon>
    </lineage>
</organism>
<keyword evidence="7" id="KW-1185">Reference proteome</keyword>
<evidence type="ECO:0000313" key="7">
    <source>
        <dbReference type="Proteomes" id="UP000295244"/>
    </source>
</evidence>
<reference evidence="6 7" key="1">
    <citation type="submission" date="2019-03" db="EMBL/GenBank/DDBJ databases">
        <title>Whole genome sequence of a novel Rubrobacter taiwanensis strain, isolated from Yellowstone National Park.</title>
        <authorList>
            <person name="Freed S."/>
            <person name="Ramaley R.F."/>
            <person name="Kyndt J.A."/>
        </authorList>
    </citation>
    <scope>NUCLEOTIDE SEQUENCE [LARGE SCALE GENOMIC DNA]</scope>
    <source>
        <strain evidence="6 7">Yellowstone</strain>
    </source>
</reference>
<evidence type="ECO:0000256" key="2">
    <source>
        <dbReference type="ARBA" id="ARBA00022496"/>
    </source>
</evidence>
<comment type="similarity">
    <text evidence="1">Belongs to the bacterial solute-binding protein 1 family.</text>
</comment>
<dbReference type="PANTHER" id="PTHR30006">
    <property type="entry name" value="THIAMINE-BINDING PERIPLASMIC PROTEIN-RELATED"/>
    <property type="match status" value="1"/>
</dbReference>
<dbReference type="PANTHER" id="PTHR30006:SF15">
    <property type="entry name" value="IRON-UTILIZATION PERIPLASMIC PROTEIN"/>
    <property type="match status" value="1"/>
</dbReference>
<dbReference type="Pfam" id="PF13343">
    <property type="entry name" value="SBP_bac_6"/>
    <property type="match status" value="1"/>
</dbReference>
<dbReference type="SUPFAM" id="SSF53850">
    <property type="entry name" value="Periplasmic binding protein-like II"/>
    <property type="match status" value="1"/>
</dbReference>
<protein>
    <submittedName>
        <fullName evidence="6">Iron ABC transporter substrate-binding protein</fullName>
    </submittedName>
</protein>
<dbReference type="PIRSF" id="PIRSF002825">
    <property type="entry name" value="CfbpA"/>
    <property type="match status" value="1"/>
</dbReference>
<feature type="binding site" evidence="4">
    <location>
        <position position="239"/>
    </location>
    <ligand>
        <name>Fe cation</name>
        <dbReference type="ChEBI" id="CHEBI:24875"/>
    </ligand>
</feature>
<proteinExistence type="inferred from homology"/>
<dbReference type="Gene3D" id="3.40.190.10">
    <property type="entry name" value="Periplasmic binding protein-like II"/>
    <property type="match status" value="2"/>
</dbReference>
<dbReference type="AlphaFoldDB" id="A0A4V2NXA2"/>
<sequence length="351" mass="38252">MRARVRVSLIGVLLAALVLAGCGQEEPAAGEAGEERAAAGEESGELVIYSGRNEELVGPILERFEEESGIETQVRYGDTAELAATILEEGENSPADVFFAQDAGALGAVSEEGLFRELPGSILDRVEERFRDPEGEWVGISGRARVVAYNTERLSEEDLPDSILEFTDPEWEGRIGWAPTNGSFQAFVTALRVVEGDDVAREWLEGIVANNPRVYENNTAILEGVAAGEVDVGFVNHYYLFRALEEQGQDYPARNYYLKNGDPGALINVAGAGILNTSDSPEEAQRLLEFLLSEEAQRYFADETYEYPLAAGVEAQDELVPLEEIESPDIDLGSLEDLEGTLQLLQETGAL</sequence>
<dbReference type="GO" id="GO:0006826">
    <property type="term" value="P:iron ion transport"/>
    <property type="evidence" value="ECO:0007669"/>
    <property type="project" value="UniProtKB-KW"/>
</dbReference>
<comment type="caution">
    <text evidence="6">The sequence shown here is derived from an EMBL/GenBank/DDBJ whole genome shotgun (WGS) entry which is preliminary data.</text>
</comment>
<dbReference type="EMBL" id="SKBU01000003">
    <property type="protein sequence ID" value="TCJ20462.1"/>
    <property type="molecule type" value="Genomic_DNA"/>
</dbReference>
<dbReference type="CDD" id="cd13543">
    <property type="entry name" value="PBP2_Fbp"/>
    <property type="match status" value="1"/>
</dbReference>
<name>A0A4V2NXA2_9ACTN</name>